<keyword evidence="6" id="KW-0727">SH2 domain</keyword>
<evidence type="ECO:0000313" key="18">
    <source>
        <dbReference type="Proteomes" id="UP001642540"/>
    </source>
</evidence>
<evidence type="ECO:0000256" key="1">
    <source>
        <dbReference type="ARBA" id="ARBA00004123"/>
    </source>
</evidence>
<dbReference type="EMBL" id="CAXLJM020000027">
    <property type="protein sequence ID" value="CAL8095344.1"/>
    <property type="molecule type" value="Genomic_DNA"/>
</dbReference>
<reference evidence="17 18" key="1">
    <citation type="submission" date="2024-08" db="EMBL/GenBank/DDBJ databases">
        <authorList>
            <person name="Cucini C."/>
            <person name="Frati F."/>
        </authorList>
    </citation>
    <scope>NUCLEOTIDE SEQUENCE [LARGE SCALE GENOMIC DNA]</scope>
</reference>
<evidence type="ECO:0000256" key="9">
    <source>
        <dbReference type="ARBA" id="ARBA00023159"/>
    </source>
</evidence>
<dbReference type="InterPro" id="IPR036860">
    <property type="entry name" value="SH2_dom_sf"/>
</dbReference>
<proteinExistence type="inferred from homology"/>
<organism evidence="17 18">
    <name type="scientific">Orchesella dallaii</name>
    <dbReference type="NCBI Taxonomy" id="48710"/>
    <lineage>
        <taxon>Eukaryota</taxon>
        <taxon>Metazoa</taxon>
        <taxon>Ecdysozoa</taxon>
        <taxon>Arthropoda</taxon>
        <taxon>Hexapoda</taxon>
        <taxon>Collembola</taxon>
        <taxon>Entomobryomorpha</taxon>
        <taxon>Entomobryoidea</taxon>
        <taxon>Orchesellidae</taxon>
        <taxon>Orchesellinae</taxon>
        <taxon>Orchesella</taxon>
    </lineage>
</organism>
<evidence type="ECO:0000256" key="4">
    <source>
        <dbReference type="ARBA" id="ARBA00022490"/>
    </source>
</evidence>
<keyword evidence="7" id="KW-0805">Transcription regulation</keyword>
<dbReference type="InterPro" id="IPR013800">
    <property type="entry name" value="STAT_TF_alpha"/>
</dbReference>
<dbReference type="Pfam" id="PF02864">
    <property type="entry name" value="STAT_bind"/>
    <property type="match status" value="1"/>
</dbReference>
<dbReference type="SUPFAM" id="SSF49417">
    <property type="entry name" value="p53-like transcription factors"/>
    <property type="match status" value="1"/>
</dbReference>
<evidence type="ECO:0008006" key="19">
    <source>
        <dbReference type="Google" id="ProtNLM"/>
    </source>
</evidence>
<dbReference type="Gene3D" id="2.60.40.630">
    <property type="entry name" value="STAT transcription factor, DNA-binding domain"/>
    <property type="match status" value="1"/>
</dbReference>
<feature type="domain" description="STAT transcription factor protein interaction" evidence="15">
    <location>
        <begin position="15"/>
        <end position="125"/>
    </location>
</feature>
<evidence type="ECO:0000256" key="11">
    <source>
        <dbReference type="ARBA" id="ARBA00023242"/>
    </source>
</evidence>
<feature type="compositionally biased region" description="Low complexity" evidence="12">
    <location>
        <begin position="739"/>
        <end position="759"/>
    </location>
</feature>
<evidence type="ECO:0000259" key="14">
    <source>
        <dbReference type="Pfam" id="PF02864"/>
    </source>
</evidence>
<evidence type="ECO:0000313" key="17">
    <source>
        <dbReference type="EMBL" id="CAL8095344.1"/>
    </source>
</evidence>
<dbReference type="InterPro" id="IPR013801">
    <property type="entry name" value="STAT_TF_DNA-bd"/>
</dbReference>
<comment type="caution">
    <text evidence="17">The sequence shown here is derived from an EMBL/GenBank/DDBJ whole genome shotgun (WGS) entry which is preliminary data.</text>
</comment>
<feature type="domain" description="Signal transducer and activator of transcription linker" evidence="16">
    <location>
        <begin position="483"/>
        <end position="549"/>
    </location>
</feature>
<evidence type="ECO:0000256" key="6">
    <source>
        <dbReference type="ARBA" id="ARBA00022999"/>
    </source>
</evidence>
<evidence type="ECO:0000259" key="13">
    <source>
        <dbReference type="Pfam" id="PF01017"/>
    </source>
</evidence>
<dbReference type="Gene3D" id="1.20.1050.20">
    <property type="entry name" value="STAT transcription factor, all-alpha domain"/>
    <property type="match status" value="1"/>
</dbReference>
<feature type="domain" description="STAT transcription factor all-alpha" evidence="13">
    <location>
        <begin position="183"/>
        <end position="310"/>
    </location>
</feature>
<dbReference type="InterPro" id="IPR012345">
    <property type="entry name" value="STAT_TF_DNA-bd_N"/>
</dbReference>
<gene>
    <name evidence="17" type="ORF">ODALV1_LOCUS9055</name>
</gene>
<dbReference type="Gene3D" id="3.30.505.10">
    <property type="entry name" value="SH2 domain"/>
    <property type="match status" value="1"/>
</dbReference>
<keyword evidence="10" id="KW-0804">Transcription</keyword>
<dbReference type="InterPro" id="IPR013799">
    <property type="entry name" value="STAT_TF_prot_interaction"/>
</dbReference>
<dbReference type="Gene3D" id="1.10.238.10">
    <property type="entry name" value="EF-hand"/>
    <property type="match status" value="1"/>
</dbReference>
<dbReference type="InterPro" id="IPR015988">
    <property type="entry name" value="STAT_TF_CC"/>
</dbReference>
<dbReference type="Gene3D" id="1.10.532.10">
    <property type="entry name" value="STAT transcription factor, N-terminal domain"/>
    <property type="match status" value="1"/>
</dbReference>
<keyword evidence="18" id="KW-1185">Reference proteome</keyword>
<evidence type="ECO:0000256" key="7">
    <source>
        <dbReference type="ARBA" id="ARBA00023015"/>
    </source>
</evidence>
<evidence type="ECO:0000256" key="10">
    <source>
        <dbReference type="ARBA" id="ARBA00023163"/>
    </source>
</evidence>
<keyword evidence="8" id="KW-0238">DNA-binding</keyword>
<comment type="similarity">
    <text evidence="3">Belongs to the transcription factor STAT family.</text>
</comment>
<name>A0ABP1QD15_9HEXA</name>
<dbReference type="PANTHER" id="PTHR11801">
    <property type="entry name" value="SIGNAL TRANSDUCER AND ACTIVATOR OF TRANSCRIPTION"/>
    <property type="match status" value="1"/>
</dbReference>
<evidence type="ECO:0000256" key="3">
    <source>
        <dbReference type="ARBA" id="ARBA00005586"/>
    </source>
</evidence>
<feature type="region of interest" description="Disordered" evidence="12">
    <location>
        <begin position="739"/>
        <end position="782"/>
    </location>
</feature>
<dbReference type="InterPro" id="IPR001217">
    <property type="entry name" value="STAT"/>
</dbReference>
<feature type="compositionally biased region" description="Polar residues" evidence="12">
    <location>
        <begin position="760"/>
        <end position="774"/>
    </location>
</feature>
<dbReference type="InterPro" id="IPR036535">
    <property type="entry name" value="STAT_N_sf"/>
</dbReference>
<feature type="domain" description="STAT transcription factor DNA-binding" evidence="14">
    <location>
        <begin position="331"/>
        <end position="459"/>
    </location>
</feature>
<keyword evidence="5" id="KW-0597">Phosphoprotein</keyword>
<evidence type="ECO:0000259" key="16">
    <source>
        <dbReference type="Pfam" id="PF21354"/>
    </source>
</evidence>
<dbReference type="Proteomes" id="UP001642540">
    <property type="component" value="Unassembled WGS sequence"/>
</dbReference>
<dbReference type="Pfam" id="PF02865">
    <property type="entry name" value="STAT_int"/>
    <property type="match status" value="1"/>
</dbReference>
<keyword evidence="11" id="KW-0539">Nucleus</keyword>
<evidence type="ECO:0000256" key="2">
    <source>
        <dbReference type="ARBA" id="ARBA00004496"/>
    </source>
</evidence>
<evidence type="ECO:0000256" key="5">
    <source>
        <dbReference type="ARBA" id="ARBA00022553"/>
    </source>
</evidence>
<dbReference type="SUPFAM" id="SSF47655">
    <property type="entry name" value="STAT"/>
    <property type="match status" value="1"/>
</dbReference>
<sequence>MNDWHVIKKNGWLPAVASCYLPEFPMEARSLLADWLWLEENKRVLCLEEESPTMQQHQCIYGFMQKMLIKLKQGIEELPMHEETSFCYKNLLQKTLSQMEVSFANDHLQLFRSVQESLRNEKHRLIELKLQSVVNKSDSQTMHEIPKKRCEILNEAVTNNIGQAKQICASIEHATRWCTSRWQEFHNMQLQLQQQLQAGTNGLTNEMQITTIRNQVQTEIHLTLEKCWRKLPTLSGILDELEKQILPELEAFKDEQRFVALGKIPEHNLKLIQPWYEDTYKCLCDLEKCLPEYSNVCQHFNLQYNPAVQTVLGRVTDLRNKMIISCLVIETQPNQILRKGTKFGPVILRVLLSTSSIIIDEKAIVAVLINEGQAAELYSDPEQSPVKAGAGDLKFGKGYPRVNKNVVEFKDLKLSEVKRKVKRGEKTVVEEKFCIYFKILVNMQGHSFTAWTTSLPLTITSHPNQEGEAWGTILWDNAFSEKGRQPFKVVDEVPCSSLIEMIDLKFKSLTAERRGLTADNKRYLKAKLFRNDIPANEMVSWKLFNKDPFIEVPKELRVDDTSSEDLPKKKNNLTFWEWVFSAWKLLSWCPEDLKLADQSLRQLWSQNKIIGFISEADMIEKLSEPNKVRPGTFLLRFSEKRPESIGIYYYNHRTQCKDERLVKLKPYTKKDLEQTPLQDRIIKNPCIAYLYDGEDKHKAFTRTSSRDHKTIDGYVDVGQQEYFSSSILERYKPGFPVQSISTPSPSSHSYLSYHSQTLSPGRSDNDNISNPPWHSSSTSNENSVSASALDDFYDQHLPEFMDMNEMVQSWIQECE</sequence>
<dbReference type="Pfam" id="PF21354">
    <property type="entry name" value="STAT_linker"/>
    <property type="match status" value="1"/>
</dbReference>
<dbReference type="Pfam" id="PF01017">
    <property type="entry name" value="STAT_alpha"/>
    <property type="match status" value="1"/>
</dbReference>
<keyword evidence="9" id="KW-0010">Activator</keyword>
<dbReference type="InterPro" id="IPR008967">
    <property type="entry name" value="p53-like_TF_DNA-bd_sf"/>
</dbReference>
<evidence type="ECO:0000256" key="8">
    <source>
        <dbReference type="ARBA" id="ARBA00023125"/>
    </source>
</evidence>
<dbReference type="InterPro" id="IPR048988">
    <property type="entry name" value="STAT_linker"/>
</dbReference>
<protein>
    <recommendedName>
        <fullName evidence="19">Signal transducer and activator of transcription</fullName>
    </recommendedName>
</protein>
<dbReference type="SUPFAM" id="SSF55550">
    <property type="entry name" value="SH2 domain"/>
    <property type="match status" value="1"/>
</dbReference>
<accession>A0ABP1QD15</accession>
<comment type="subcellular location">
    <subcellularLocation>
        <location evidence="2">Cytoplasm</location>
    </subcellularLocation>
    <subcellularLocation>
        <location evidence="1">Nucleus</location>
    </subcellularLocation>
</comment>
<evidence type="ECO:0000256" key="12">
    <source>
        <dbReference type="SAM" id="MobiDB-lite"/>
    </source>
</evidence>
<evidence type="ECO:0000259" key="15">
    <source>
        <dbReference type="Pfam" id="PF02865"/>
    </source>
</evidence>
<dbReference type="CDD" id="cd14801">
    <property type="entry name" value="STAT_DBD"/>
    <property type="match status" value="1"/>
</dbReference>
<keyword evidence="4" id="KW-0963">Cytoplasm</keyword>